<proteinExistence type="predicted"/>
<dbReference type="AlphaFoldDB" id="A0A1C3UQ04"/>
<reference evidence="2 3" key="1">
    <citation type="submission" date="2016-08" db="EMBL/GenBank/DDBJ databases">
        <authorList>
            <person name="Seilhamer J.J."/>
        </authorList>
    </citation>
    <scope>NUCLEOTIDE SEQUENCE [LARGE SCALE GENOMIC DNA]</scope>
    <source>
        <strain evidence="2 3">CCBAU 10071</strain>
    </source>
</reference>
<dbReference type="Proteomes" id="UP000183174">
    <property type="component" value="Unassembled WGS sequence"/>
</dbReference>
<feature type="region of interest" description="Disordered" evidence="1">
    <location>
        <begin position="52"/>
        <end position="81"/>
    </location>
</feature>
<name>A0A1C3UQ04_9BRAD</name>
<dbReference type="EMBL" id="FMAE01000002">
    <property type="protein sequence ID" value="SCB17556.1"/>
    <property type="molecule type" value="Genomic_DNA"/>
</dbReference>
<evidence type="ECO:0000313" key="2">
    <source>
        <dbReference type="EMBL" id="SCB17556.1"/>
    </source>
</evidence>
<dbReference type="RefSeq" id="WP_074447605.1">
    <property type="nucleotide sequence ID" value="NZ_FMAE01000002.1"/>
</dbReference>
<gene>
    <name evidence="2" type="ORF">GA0061099_1002491</name>
</gene>
<evidence type="ECO:0000256" key="1">
    <source>
        <dbReference type="SAM" id="MobiDB-lite"/>
    </source>
</evidence>
<protein>
    <submittedName>
        <fullName evidence="2">Uncharacterized protein</fullName>
    </submittedName>
</protein>
<organism evidence="2 3">
    <name type="scientific">Bradyrhizobium yuanmingense</name>
    <dbReference type="NCBI Taxonomy" id="108015"/>
    <lineage>
        <taxon>Bacteria</taxon>
        <taxon>Pseudomonadati</taxon>
        <taxon>Pseudomonadota</taxon>
        <taxon>Alphaproteobacteria</taxon>
        <taxon>Hyphomicrobiales</taxon>
        <taxon>Nitrobacteraceae</taxon>
        <taxon>Bradyrhizobium</taxon>
    </lineage>
</organism>
<evidence type="ECO:0000313" key="3">
    <source>
        <dbReference type="Proteomes" id="UP000183174"/>
    </source>
</evidence>
<accession>A0A1C3UQ04</accession>
<sequence>MKHDLQAFSRDIVALMKMSGDSGGSGDTSEKSLRHKDYFVPTREMIVSPLKNEWGQSPPVSGDRKTSEFESVTPGVPSVPTATTHFEERRNAQVFEDNPAGWHAILQELKRMQAPEWAGADRWSHVVEDADCFLSSWDRAACDLGWTALDLFGVHAVAPGCRYDVMGLVMLLGGGTVFALTERTAALRRLSGSTLTYRRKPMSGAVLLCGGQHAIG</sequence>